<keyword evidence="2" id="KW-1185">Reference proteome</keyword>
<evidence type="ECO:0000313" key="2">
    <source>
        <dbReference type="Proteomes" id="UP000003438"/>
    </source>
</evidence>
<dbReference type="EMBL" id="ACBY02000010">
    <property type="protein sequence ID" value="EFB77525.1"/>
    <property type="molecule type" value="Genomic_DNA"/>
</dbReference>
<gene>
    <name evidence="1" type="ORF">SUBVAR_04105</name>
</gene>
<protein>
    <submittedName>
        <fullName evidence="1">Uncharacterized protein</fullName>
    </submittedName>
</protein>
<dbReference type="HOGENOM" id="CLU_3277615_0_0_9"/>
<accession>D1PIE0</accession>
<organism evidence="1 2">
    <name type="scientific">Subdoligranulum variabile DSM 15176</name>
    <dbReference type="NCBI Taxonomy" id="411471"/>
    <lineage>
        <taxon>Bacteria</taxon>
        <taxon>Bacillati</taxon>
        <taxon>Bacillota</taxon>
        <taxon>Clostridia</taxon>
        <taxon>Eubacteriales</taxon>
        <taxon>Oscillospiraceae</taxon>
        <taxon>Subdoligranulum</taxon>
    </lineage>
</organism>
<dbReference type="Proteomes" id="UP000003438">
    <property type="component" value="Unassembled WGS sequence"/>
</dbReference>
<dbReference type="AlphaFoldDB" id="D1PIE0"/>
<reference evidence="1" key="1">
    <citation type="submission" date="2009-12" db="EMBL/GenBank/DDBJ databases">
        <authorList>
            <person name="Weinstock G."/>
            <person name="Sodergren E."/>
            <person name="Clifton S."/>
            <person name="Fulton L."/>
            <person name="Fulton B."/>
            <person name="Courtney L."/>
            <person name="Fronick C."/>
            <person name="Harrison M."/>
            <person name="Strong C."/>
            <person name="Farmer C."/>
            <person name="Delahaunty K."/>
            <person name="Markovic C."/>
            <person name="Hall O."/>
            <person name="Minx P."/>
            <person name="Tomlinson C."/>
            <person name="Mitreva M."/>
            <person name="Nelson J."/>
            <person name="Hou S."/>
            <person name="Wollam A."/>
            <person name="Pepin K.H."/>
            <person name="Johnson M."/>
            <person name="Bhonagiri V."/>
            <person name="Nash W.E."/>
            <person name="Warren W."/>
            <person name="Chinwalla A."/>
            <person name="Mardis E.R."/>
            <person name="Wilson R.K."/>
        </authorList>
    </citation>
    <scope>NUCLEOTIDE SEQUENCE [LARGE SCALE GENOMIC DNA]</scope>
    <source>
        <strain evidence="1">DSM 15176</strain>
    </source>
</reference>
<proteinExistence type="predicted"/>
<name>D1PIE0_9FIRM</name>
<sequence>MHRDKKQTPQKRAQLFTTTDRIAEDEMVYFKNGNLYSRLLQ</sequence>
<evidence type="ECO:0000313" key="1">
    <source>
        <dbReference type="EMBL" id="EFB77525.1"/>
    </source>
</evidence>
<comment type="caution">
    <text evidence="1">The sequence shown here is derived from an EMBL/GenBank/DDBJ whole genome shotgun (WGS) entry which is preliminary data.</text>
</comment>
<dbReference type="STRING" id="411471.SUBVAR_04105"/>